<sequence>MPQIFNFDKYRFENLRHKDCESAGSDYRFKILLNLLS</sequence>
<dbReference type="AlphaFoldDB" id="A0A1H2BM52"/>
<evidence type="ECO:0000313" key="2">
    <source>
        <dbReference type="Proteomes" id="UP000199679"/>
    </source>
</evidence>
<name>A0A1H2BM52_MUCMA</name>
<accession>A0A1H2BM52</accession>
<gene>
    <name evidence="1" type="ORF">SAMN05216490_4187</name>
</gene>
<dbReference type="Proteomes" id="UP000199679">
    <property type="component" value="Chromosome I"/>
</dbReference>
<evidence type="ECO:0000313" key="1">
    <source>
        <dbReference type="EMBL" id="SDT58836.1"/>
    </source>
</evidence>
<keyword evidence="2" id="KW-1185">Reference proteome</keyword>
<dbReference type="EMBL" id="LT629740">
    <property type="protein sequence ID" value="SDT58836.1"/>
    <property type="molecule type" value="Genomic_DNA"/>
</dbReference>
<organism evidence="1 2">
    <name type="scientific">Mucilaginibacter mallensis</name>
    <dbReference type="NCBI Taxonomy" id="652787"/>
    <lineage>
        <taxon>Bacteria</taxon>
        <taxon>Pseudomonadati</taxon>
        <taxon>Bacteroidota</taxon>
        <taxon>Sphingobacteriia</taxon>
        <taxon>Sphingobacteriales</taxon>
        <taxon>Sphingobacteriaceae</taxon>
        <taxon>Mucilaginibacter</taxon>
    </lineage>
</organism>
<protein>
    <submittedName>
        <fullName evidence="1">Uncharacterized protein</fullName>
    </submittedName>
</protein>
<proteinExistence type="predicted"/>
<reference evidence="1 2" key="1">
    <citation type="submission" date="2016-10" db="EMBL/GenBank/DDBJ databases">
        <authorList>
            <person name="de Groot N.N."/>
        </authorList>
    </citation>
    <scope>NUCLEOTIDE SEQUENCE [LARGE SCALE GENOMIC DNA]</scope>
    <source>
        <strain evidence="1 2">MP1X4</strain>
    </source>
</reference>